<dbReference type="FunCoup" id="A7TJ53">
    <property type="interactions" value="46"/>
</dbReference>
<dbReference type="InterPro" id="IPR036424">
    <property type="entry name" value="UPP_synth-like_sf"/>
</dbReference>
<dbReference type="EMBL" id="DS480399">
    <property type="protein sequence ID" value="EDO17752.1"/>
    <property type="molecule type" value="Genomic_DNA"/>
</dbReference>
<dbReference type="SUPFAM" id="SSF64005">
    <property type="entry name" value="Undecaprenyl diphosphate synthase"/>
    <property type="match status" value="1"/>
</dbReference>
<dbReference type="CDD" id="cd00475">
    <property type="entry name" value="Cis_IPPS"/>
    <property type="match status" value="1"/>
</dbReference>
<reference evidence="4 5" key="1">
    <citation type="journal article" date="2007" name="Proc. Natl. Acad. Sci. U.S.A.">
        <title>Independent sorting-out of thousands of duplicated gene pairs in two yeast species descended from a whole-genome duplication.</title>
        <authorList>
            <person name="Scannell D.R."/>
            <person name="Frank A.C."/>
            <person name="Conant G.C."/>
            <person name="Byrne K.P."/>
            <person name="Woolfit M."/>
            <person name="Wolfe K.H."/>
        </authorList>
    </citation>
    <scope>NUCLEOTIDE SEQUENCE [LARGE SCALE GENOMIC DNA]</scope>
    <source>
        <strain evidence="5">ATCC 22028 / DSM 70294 / BCRC 21397 / CBS 2163 / NBRC 10782 / NRRL Y-8283 / UCD 57-17</strain>
    </source>
</reference>
<comment type="similarity">
    <text evidence="3">Belongs to the UPP synthase family.</text>
</comment>
<dbReference type="Proteomes" id="UP000000267">
    <property type="component" value="Unassembled WGS sequence"/>
</dbReference>
<dbReference type="GO" id="GO:0043048">
    <property type="term" value="P:dolichyl monophosphate biosynthetic process"/>
    <property type="evidence" value="ECO:0007669"/>
    <property type="project" value="EnsemblFungi"/>
</dbReference>
<keyword evidence="5" id="KW-1185">Reference proteome</keyword>
<name>A7TJ53_VANPO</name>
<organism evidence="5">
    <name type="scientific">Vanderwaltozyma polyspora (strain ATCC 22028 / DSM 70294 / BCRC 21397 / CBS 2163 / NBRC 10782 / NRRL Y-8283 / UCD 57-17)</name>
    <name type="common">Kluyveromyces polysporus</name>
    <dbReference type="NCBI Taxonomy" id="436907"/>
    <lineage>
        <taxon>Eukaryota</taxon>
        <taxon>Fungi</taxon>
        <taxon>Dikarya</taxon>
        <taxon>Ascomycota</taxon>
        <taxon>Saccharomycotina</taxon>
        <taxon>Saccharomycetes</taxon>
        <taxon>Saccharomycetales</taxon>
        <taxon>Saccharomycetaceae</taxon>
        <taxon>Vanderwaltozyma</taxon>
    </lineage>
</organism>
<evidence type="ECO:0000256" key="2">
    <source>
        <dbReference type="ARBA" id="ARBA00022842"/>
    </source>
</evidence>
<dbReference type="InParanoid" id="A7TJ53"/>
<dbReference type="GO" id="GO:0005811">
    <property type="term" value="C:lipid droplet"/>
    <property type="evidence" value="ECO:0007669"/>
    <property type="project" value="EnsemblFungi"/>
</dbReference>
<dbReference type="HOGENOM" id="CLU_038505_0_0_1"/>
<evidence type="ECO:0000313" key="4">
    <source>
        <dbReference type="EMBL" id="EDO17752.1"/>
    </source>
</evidence>
<dbReference type="InterPro" id="IPR018520">
    <property type="entry name" value="UPP_synth-like_CS"/>
</dbReference>
<dbReference type="OMA" id="TKGQPDP"/>
<dbReference type="GeneID" id="5545999"/>
<dbReference type="OrthoDB" id="4173905at2759"/>
<dbReference type="EC" id="2.5.1.-" evidence="3"/>
<dbReference type="RefSeq" id="XP_001645610.1">
    <property type="nucleotide sequence ID" value="XM_001645560.1"/>
</dbReference>
<keyword evidence="1 3" id="KW-0808">Transferase</keyword>
<accession>A7TJ53</accession>
<dbReference type="PANTHER" id="PTHR10291:SF2">
    <property type="entry name" value="DEHYDRODOLICHYL DIPHOSPHATE SYNTHASE COMPLEX SUBUNIT SRT1"/>
    <property type="match status" value="1"/>
</dbReference>
<evidence type="ECO:0000313" key="5">
    <source>
        <dbReference type="Proteomes" id="UP000000267"/>
    </source>
</evidence>
<dbReference type="PANTHER" id="PTHR10291">
    <property type="entry name" value="DEHYDRODOLICHYL DIPHOSPHATE SYNTHASE FAMILY MEMBER"/>
    <property type="match status" value="1"/>
</dbReference>
<keyword evidence="2" id="KW-0460">Magnesium</keyword>
<dbReference type="KEGG" id="vpo:Kpol_1033p59"/>
<protein>
    <recommendedName>
        <fullName evidence="3">Alkyl transferase</fullName>
        <ecNumber evidence="3">2.5.1.-</ecNumber>
    </recommendedName>
</protein>
<dbReference type="GO" id="GO:0016094">
    <property type="term" value="P:polyprenol biosynthetic process"/>
    <property type="evidence" value="ECO:0007669"/>
    <property type="project" value="TreeGrafter"/>
</dbReference>
<proteinExistence type="inferred from homology"/>
<dbReference type="eggNOG" id="KOG1602">
    <property type="taxonomic scope" value="Eukaryota"/>
</dbReference>
<dbReference type="PhylomeDB" id="A7TJ53"/>
<sequence>MTTISNKWHTTLTDRIYHPIINFKHSIYGQFNVQKQNLFIWIINLWLVSWLNRQLQSIMINIIKTGRVPEHISFIMDGNRTYAKNLNMPIKKGHEAGGITLLSLVYACKRMGVRCVSAYAFSIENFNRPKDEVDTLNNLFADKLDEFAIRAKDFQDPLYGAKIKIVGDATMIGDEMKRRIKRVEKITQDGEDFILYICYPYTSRNDIYHAVQRSVEQTLNNEISKDEITIKHFTENMYLESFSNRCDLLVRTSGHKRLSDYMLWQTHENATIDFHSGLWPDFTFIKLYLKLIKLSLYMTVQNYYETTFLSSEQVLRKKAEYYNKWRGNINLSSLPEPPPTISIVGRKS</sequence>
<dbReference type="GO" id="GO:0005783">
    <property type="term" value="C:endoplasmic reticulum"/>
    <property type="evidence" value="ECO:0007669"/>
    <property type="project" value="TreeGrafter"/>
</dbReference>
<dbReference type="NCBIfam" id="TIGR00055">
    <property type="entry name" value="uppS"/>
    <property type="match status" value="1"/>
</dbReference>
<dbReference type="PROSITE" id="PS01066">
    <property type="entry name" value="UPP_SYNTHASE"/>
    <property type="match status" value="1"/>
</dbReference>
<evidence type="ECO:0000256" key="1">
    <source>
        <dbReference type="ARBA" id="ARBA00022679"/>
    </source>
</evidence>
<dbReference type="Gene3D" id="3.40.1180.10">
    <property type="entry name" value="Decaprenyl diphosphate synthase-like"/>
    <property type="match status" value="1"/>
</dbReference>
<dbReference type="STRING" id="436907.A7TJ53"/>
<dbReference type="FunFam" id="3.40.1180.10:FF:000005">
    <property type="entry name" value="Alkyl transferase"/>
    <property type="match status" value="1"/>
</dbReference>
<dbReference type="GO" id="GO:0016020">
    <property type="term" value="C:membrane"/>
    <property type="evidence" value="ECO:0007669"/>
    <property type="project" value="TreeGrafter"/>
</dbReference>
<dbReference type="GO" id="GO:1904423">
    <property type="term" value="C:dehydrodolichyl diphosphate synthase complex"/>
    <property type="evidence" value="ECO:0007669"/>
    <property type="project" value="EnsemblFungi"/>
</dbReference>
<dbReference type="AlphaFoldDB" id="A7TJ53"/>
<evidence type="ECO:0000256" key="3">
    <source>
        <dbReference type="RuleBase" id="RU363018"/>
    </source>
</evidence>
<gene>
    <name evidence="4" type="ORF">Kpol_1033p59</name>
</gene>
<dbReference type="Pfam" id="PF01255">
    <property type="entry name" value="Prenyltransf"/>
    <property type="match status" value="1"/>
</dbReference>
<dbReference type="InterPro" id="IPR001441">
    <property type="entry name" value="UPP_synth-like"/>
</dbReference>
<dbReference type="GO" id="GO:0045547">
    <property type="term" value="F:ditrans,polycis-polyprenyl diphosphate synthase [(2E,6E)-farnesyl diphosphate specific] activity"/>
    <property type="evidence" value="ECO:0007669"/>
    <property type="project" value="EnsemblFungi"/>
</dbReference>